<comment type="catalytic activity">
    <reaction evidence="15 16">
        <text>UDP-N-acetyl-alpha-D-muramate + NADP(+) = UDP-N-acetyl-3-O-(1-carboxyvinyl)-alpha-D-glucosamine + NADPH + H(+)</text>
        <dbReference type="Rhea" id="RHEA:12248"/>
        <dbReference type="ChEBI" id="CHEBI:15378"/>
        <dbReference type="ChEBI" id="CHEBI:57783"/>
        <dbReference type="ChEBI" id="CHEBI:58349"/>
        <dbReference type="ChEBI" id="CHEBI:68483"/>
        <dbReference type="ChEBI" id="CHEBI:70757"/>
        <dbReference type="EC" id="1.3.1.98"/>
    </reaction>
</comment>
<dbReference type="InterPro" id="IPR011601">
    <property type="entry name" value="MurB_C"/>
</dbReference>
<evidence type="ECO:0000256" key="6">
    <source>
        <dbReference type="ARBA" id="ARBA00022618"/>
    </source>
</evidence>
<dbReference type="InterPro" id="IPR016166">
    <property type="entry name" value="FAD-bd_PCMH"/>
</dbReference>
<evidence type="ECO:0000313" key="19">
    <source>
        <dbReference type="Proteomes" id="UP000463883"/>
    </source>
</evidence>
<evidence type="ECO:0000256" key="16">
    <source>
        <dbReference type="HAMAP-Rule" id="MF_00037"/>
    </source>
</evidence>
<sequence length="310" mass="33849">MKSEKQIDIEYLCLKIKEFVNFERIIINASMSKYTSFRTGGNASAMVIVENIVELKKLLCLLTEEQVPHILLGNGSNILVKDGGYKGIVIKLGNSFNTVKVEENKITAYAGAKITAVAKAAMEHGLSGMEFASGIPGSVGGGVFMNAGAYGGEIKDIIVSVQAITKDGSREYEISREEMLMGYRTSSFQKTGDIIIYATFQLKLEEKNIIAERMKELMEKRNQKQPVNLPSAGSFFKRPEGYYAGKLIQDSGLKGLSVGGAQVSPMHAGFIVNNGDATAGDILKLMKLIQNTVFEKFGVRLEPEVRILGD</sequence>
<evidence type="ECO:0000256" key="4">
    <source>
        <dbReference type="ARBA" id="ARBA00004752"/>
    </source>
</evidence>
<keyword evidence="10 16" id="KW-0133">Cell shape</keyword>
<dbReference type="AlphaFoldDB" id="A0A6P1MDW0"/>
<keyword evidence="7 16" id="KW-0285">Flavoprotein</keyword>
<dbReference type="GO" id="GO:0005829">
    <property type="term" value="C:cytosol"/>
    <property type="evidence" value="ECO:0007669"/>
    <property type="project" value="TreeGrafter"/>
</dbReference>
<comment type="pathway">
    <text evidence="4 16">Cell wall biogenesis; peptidoglycan biosynthesis.</text>
</comment>
<evidence type="ECO:0000256" key="11">
    <source>
        <dbReference type="ARBA" id="ARBA00022984"/>
    </source>
</evidence>
<evidence type="ECO:0000256" key="2">
    <source>
        <dbReference type="ARBA" id="ARBA00003921"/>
    </source>
</evidence>
<keyword evidence="6 16" id="KW-0132">Cell division</keyword>
<feature type="active site" evidence="16">
    <location>
        <position position="304"/>
    </location>
</feature>
<dbReference type="NCBIfam" id="NF010480">
    <property type="entry name" value="PRK13905.1"/>
    <property type="match status" value="1"/>
</dbReference>
<dbReference type="UniPathway" id="UPA00219"/>
<evidence type="ECO:0000256" key="9">
    <source>
        <dbReference type="ARBA" id="ARBA00022857"/>
    </source>
</evidence>
<dbReference type="InterPro" id="IPR016169">
    <property type="entry name" value="FAD-bd_PCMH_sub2"/>
</dbReference>
<dbReference type="InterPro" id="IPR003170">
    <property type="entry name" value="MurB"/>
</dbReference>
<dbReference type="InterPro" id="IPR006094">
    <property type="entry name" value="Oxid_FAD_bind_N"/>
</dbReference>
<dbReference type="SUPFAM" id="SSF56194">
    <property type="entry name" value="Uridine diphospho-N-Acetylenolpyruvylglucosamine reductase, MurB, C-terminal domain"/>
    <property type="match status" value="1"/>
</dbReference>
<feature type="active site" description="Proton donor" evidence="16">
    <location>
        <position position="234"/>
    </location>
</feature>
<dbReference type="GO" id="GO:0071555">
    <property type="term" value="P:cell wall organization"/>
    <property type="evidence" value="ECO:0007669"/>
    <property type="project" value="UniProtKB-KW"/>
</dbReference>
<comment type="function">
    <text evidence="2 16">Cell wall formation.</text>
</comment>
<dbReference type="Gene3D" id="3.90.78.10">
    <property type="entry name" value="UDP-N-acetylenolpyruvoylglucosamine reductase, C-terminal domain"/>
    <property type="match status" value="1"/>
</dbReference>
<dbReference type="EMBL" id="CP047591">
    <property type="protein sequence ID" value="QHI71323.1"/>
    <property type="molecule type" value="Genomic_DNA"/>
</dbReference>
<dbReference type="GO" id="GO:0008762">
    <property type="term" value="F:UDP-N-acetylmuramate dehydrogenase activity"/>
    <property type="evidence" value="ECO:0007669"/>
    <property type="project" value="UniProtKB-UniRule"/>
</dbReference>
<dbReference type="GO" id="GO:0009252">
    <property type="term" value="P:peptidoglycan biosynthetic process"/>
    <property type="evidence" value="ECO:0007669"/>
    <property type="project" value="UniProtKB-UniRule"/>
</dbReference>
<keyword evidence="5 16" id="KW-0963">Cytoplasm</keyword>
<evidence type="ECO:0000256" key="14">
    <source>
        <dbReference type="ARBA" id="ARBA00023316"/>
    </source>
</evidence>
<dbReference type="GO" id="GO:0008360">
    <property type="term" value="P:regulation of cell shape"/>
    <property type="evidence" value="ECO:0007669"/>
    <property type="project" value="UniProtKB-KW"/>
</dbReference>
<dbReference type="EC" id="1.3.1.98" evidence="16"/>
<dbReference type="SUPFAM" id="SSF56176">
    <property type="entry name" value="FAD-binding/transporter-associated domain-like"/>
    <property type="match status" value="1"/>
</dbReference>
<keyword evidence="9 16" id="KW-0521">NADP</keyword>
<keyword evidence="13 16" id="KW-0131">Cell cycle</keyword>
<dbReference type="PROSITE" id="PS51387">
    <property type="entry name" value="FAD_PCMH"/>
    <property type="match status" value="1"/>
</dbReference>
<dbReference type="HAMAP" id="MF_00037">
    <property type="entry name" value="MurB"/>
    <property type="match status" value="1"/>
</dbReference>
<keyword evidence="19" id="KW-1185">Reference proteome</keyword>
<dbReference type="Gene3D" id="3.30.465.10">
    <property type="match status" value="1"/>
</dbReference>
<keyword evidence="8 16" id="KW-0274">FAD</keyword>
<gene>
    <name evidence="16 18" type="primary">murB</name>
    <name evidence="18" type="ORF">Ami3637_01945</name>
</gene>
<dbReference type="InterPro" id="IPR016167">
    <property type="entry name" value="FAD-bd_PCMH_sub1"/>
</dbReference>
<evidence type="ECO:0000256" key="15">
    <source>
        <dbReference type="ARBA" id="ARBA00048914"/>
    </source>
</evidence>
<keyword evidence="12 16" id="KW-0560">Oxidoreductase</keyword>
<evidence type="ECO:0000256" key="13">
    <source>
        <dbReference type="ARBA" id="ARBA00023306"/>
    </source>
</evidence>
<dbReference type="RefSeq" id="WP_162361098.1">
    <property type="nucleotide sequence ID" value="NZ_CP047591.1"/>
</dbReference>
<dbReference type="NCBIfam" id="TIGR00179">
    <property type="entry name" value="murB"/>
    <property type="match status" value="1"/>
</dbReference>
<feature type="domain" description="FAD-binding PCMH-type" evidence="17">
    <location>
        <begin position="39"/>
        <end position="205"/>
    </location>
</feature>
<evidence type="ECO:0000256" key="1">
    <source>
        <dbReference type="ARBA" id="ARBA00001974"/>
    </source>
</evidence>
<reference evidence="18 19" key="1">
    <citation type="submission" date="2020-01" db="EMBL/GenBank/DDBJ databases">
        <title>Genomic analysis of Aminipila sp. CBA3637.</title>
        <authorList>
            <person name="Kim Y.B."/>
            <person name="Roh S.W."/>
        </authorList>
    </citation>
    <scope>NUCLEOTIDE SEQUENCE [LARGE SCALE GENOMIC DNA]</scope>
    <source>
        <strain evidence="18 19">CBA3637</strain>
    </source>
</reference>
<dbReference type="GO" id="GO:0051301">
    <property type="term" value="P:cell division"/>
    <property type="evidence" value="ECO:0007669"/>
    <property type="project" value="UniProtKB-KW"/>
</dbReference>
<dbReference type="InterPro" id="IPR036318">
    <property type="entry name" value="FAD-bd_PCMH-like_sf"/>
</dbReference>
<evidence type="ECO:0000256" key="7">
    <source>
        <dbReference type="ARBA" id="ARBA00022630"/>
    </source>
</evidence>
<evidence type="ECO:0000256" key="12">
    <source>
        <dbReference type="ARBA" id="ARBA00023002"/>
    </source>
</evidence>
<keyword evidence="14 16" id="KW-0961">Cell wall biogenesis/degradation</keyword>
<feature type="active site" evidence="16">
    <location>
        <position position="184"/>
    </location>
</feature>
<comment type="similarity">
    <text evidence="16">Belongs to the MurB family.</text>
</comment>
<proteinExistence type="inferred from homology"/>
<evidence type="ECO:0000313" key="18">
    <source>
        <dbReference type="EMBL" id="QHI71323.1"/>
    </source>
</evidence>
<dbReference type="KEGG" id="amic:Ami3637_01945"/>
<dbReference type="Pfam" id="PF02873">
    <property type="entry name" value="MurB_C"/>
    <property type="match status" value="1"/>
</dbReference>
<comment type="subcellular location">
    <subcellularLocation>
        <location evidence="3 16">Cytoplasm</location>
    </subcellularLocation>
</comment>
<dbReference type="PANTHER" id="PTHR21071:SF4">
    <property type="entry name" value="UDP-N-ACETYLENOLPYRUVOYLGLUCOSAMINE REDUCTASE"/>
    <property type="match status" value="1"/>
</dbReference>
<dbReference type="InterPro" id="IPR036635">
    <property type="entry name" value="MurB_C_sf"/>
</dbReference>
<dbReference type="Gene3D" id="3.30.43.10">
    <property type="entry name" value="Uridine Diphospho-n-acetylenolpyruvylglucosamine Reductase, domain 2"/>
    <property type="match status" value="1"/>
</dbReference>
<dbReference type="PANTHER" id="PTHR21071">
    <property type="entry name" value="UDP-N-ACETYLENOLPYRUVOYLGLUCOSAMINE REDUCTASE"/>
    <property type="match status" value="1"/>
</dbReference>
<accession>A0A6P1MDW0</accession>
<dbReference type="Proteomes" id="UP000463883">
    <property type="component" value="Chromosome"/>
</dbReference>
<evidence type="ECO:0000259" key="17">
    <source>
        <dbReference type="PROSITE" id="PS51387"/>
    </source>
</evidence>
<evidence type="ECO:0000256" key="5">
    <source>
        <dbReference type="ARBA" id="ARBA00022490"/>
    </source>
</evidence>
<comment type="cofactor">
    <cofactor evidence="1 16">
        <name>FAD</name>
        <dbReference type="ChEBI" id="CHEBI:57692"/>
    </cofactor>
</comment>
<evidence type="ECO:0000256" key="10">
    <source>
        <dbReference type="ARBA" id="ARBA00022960"/>
    </source>
</evidence>
<evidence type="ECO:0000256" key="8">
    <source>
        <dbReference type="ARBA" id="ARBA00022827"/>
    </source>
</evidence>
<name>A0A6P1MDW0_9FIRM</name>
<dbReference type="Pfam" id="PF01565">
    <property type="entry name" value="FAD_binding_4"/>
    <property type="match status" value="1"/>
</dbReference>
<protein>
    <recommendedName>
        <fullName evidence="16">UDP-N-acetylenolpyruvoylglucosamine reductase</fullName>
        <ecNumber evidence="16">1.3.1.98</ecNumber>
    </recommendedName>
    <alternativeName>
        <fullName evidence="16">UDP-N-acetylmuramate dehydrogenase</fullName>
    </alternativeName>
</protein>
<dbReference type="GO" id="GO:0071949">
    <property type="term" value="F:FAD binding"/>
    <property type="evidence" value="ECO:0007669"/>
    <property type="project" value="InterPro"/>
</dbReference>
<keyword evidence="11 16" id="KW-0573">Peptidoglycan synthesis</keyword>
<organism evidence="18 19">
    <name type="scientific">Aminipila terrae</name>
    <dbReference type="NCBI Taxonomy" id="2697030"/>
    <lineage>
        <taxon>Bacteria</taxon>
        <taxon>Bacillati</taxon>
        <taxon>Bacillota</taxon>
        <taxon>Clostridia</taxon>
        <taxon>Peptostreptococcales</taxon>
        <taxon>Anaerovoracaceae</taxon>
        <taxon>Aminipila</taxon>
    </lineage>
</organism>
<evidence type="ECO:0000256" key="3">
    <source>
        <dbReference type="ARBA" id="ARBA00004496"/>
    </source>
</evidence>